<accession>A0A410H2Y0</accession>
<evidence type="ECO:0000256" key="1">
    <source>
        <dbReference type="SAM" id="Phobius"/>
    </source>
</evidence>
<dbReference type="EMBL" id="CP035033">
    <property type="protein sequence ID" value="QAB15256.1"/>
    <property type="molecule type" value="Genomic_DNA"/>
</dbReference>
<keyword evidence="1" id="KW-1133">Transmembrane helix</keyword>
<keyword evidence="1" id="KW-0812">Transmembrane</keyword>
<organism evidence="2 3">
    <name type="scientific">Hydrogenovibrio thermophilus</name>
    <dbReference type="NCBI Taxonomy" id="265883"/>
    <lineage>
        <taxon>Bacteria</taxon>
        <taxon>Pseudomonadati</taxon>
        <taxon>Pseudomonadota</taxon>
        <taxon>Gammaproteobacteria</taxon>
        <taxon>Thiotrichales</taxon>
        <taxon>Piscirickettsiaceae</taxon>
        <taxon>Hydrogenovibrio</taxon>
    </lineage>
</organism>
<evidence type="ECO:0000313" key="2">
    <source>
        <dbReference type="EMBL" id="QAB15256.1"/>
    </source>
</evidence>
<dbReference type="Pfam" id="PF09838">
    <property type="entry name" value="DUF2065"/>
    <property type="match status" value="1"/>
</dbReference>
<dbReference type="KEGG" id="htr:EPV75_06035"/>
<dbReference type="RefSeq" id="WP_029937940.1">
    <property type="nucleotide sequence ID" value="NZ_CP035033.1"/>
</dbReference>
<dbReference type="PANTHER" id="PTHR38602">
    <property type="entry name" value="INNER MEMBRANE PROTEIN-RELATED"/>
    <property type="match status" value="1"/>
</dbReference>
<dbReference type="AlphaFoldDB" id="A0A410H2Y0"/>
<dbReference type="InterPro" id="IPR019201">
    <property type="entry name" value="DUF2065"/>
</dbReference>
<sequence length="61" mass="7016">MFEALLSAIALVFVIEGLLPFVFPRVWRSTMAELIQLDDKKLRWMGLISISIGMILLFIFT</sequence>
<name>A0A410H2Y0_9GAMM</name>
<keyword evidence="3" id="KW-1185">Reference proteome</keyword>
<protein>
    <submittedName>
        <fullName evidence="2">DUF2065 domain-containing protein</fullName>
    </submittedName>
</protein>
<dbReference type="PANTHER" id="PTHR38602:SF1">
    <property type="entry name" value="INNER MEMBRANE PROTEIN"/>
    <property type="match status" value="1"/>
</dbReference>
<evidence type="ECO:0000313" key="3">
    <source>
        <dbReference type="Proteomes" id="UP000285478"/>
    </source>
</evidence>
<keyword evidence="1" id="KW-0472">Membrane</keyword>
<proteinExistence type="predicted"/>
<dbReference type="Proteomes" id="UP000285478">
    <property type="component" value="Chromosome"/>
</dbReference>
<reference evidence="2 3" key="1">
    <citation type="journal article" date="2018" name="Environ. Microbiol.">
        <title>Genomes of ubiquitous marine and hypersaline Hydrogenovibrio, Thiomicrorhabdus and Thiomicrospira spp. encode a diversity of mechanisms to sustain chemolithoautotrophy in heterogeneous environments.</title>
        <authorList>
            <person name="Scott K.M."/>
            <person name="Williams J."/>
            <person name="Porter C.M.B."/>
            <person name="Russel S."/>
            <person name="Harmer T.L."/>
            <person name="Paul J.H."/>
            <person name="Antonen K.M."/>
            <person name="Bridges M.K."/>
            <person name="Camper G.J."/>
            <person name="Campla C.K."/>
            <person name="Casella L.G."/>
            <person name="Chase E."/>
            <person name="Conrad J.W."/>
            <person name="Cruz M.C."/>
            <person name="Dunlap D.S."/>
            <person name="Duran L."/>
            <person name="Fahsbender E.M."/>
            <person name="Goldsmith D.B."/>
            <person name="Keeley R.F."/>
            <person name="Kondoff M.R."/>
            <person name="Kussy B.I."/>
            <person name="Lane M.K."/>
            <person name="Lawler S."/>
            <person name="Leigh B.A."/>
            <person name="Lewis C."/>
            <person name="Lostal L.M."/>
            <person name="Marking D."/>
            <person name="Mancera P.A."/>
            <person name="McClenthan E.C."/>
            <person name="McIntyre E.A."/>
            <person name="Mine J.A."/>
            <person name="Modi S."/>
            <person name="Moore B.D."/>
            <person name="Morgan W.A."/>
            <person name="Nelson K.M."/>
            <person name="Nguyen K.N."/>
            <person name="Ogburn N."/>
            <person name="Parrino D.G."/>
            <person name="Pedapudi A.D."/>
            <person name="Pelham R.P."/>
            <person name="Preece A.M."/>
            <person name="Rampersad E.A."/>
            <person name="Richardson J.C."/>
            <person name="Rodgers C.M."/>
            <person name="Schaffer B.L."/>
            <person name="Sheridan N.E."/>
            <person name="Solone M.R."/>
            <person name="Staley Z.R."/>
            <person name="Tabuchi M."/>
            <person name="Waide R.J."/>
            <person name="Wanjugi P.W."/>
            <person name="Young S."/>
            <person name="Clum A."/>
            <person name="Daum C."/>
            <person name="Huntemann M."/>
            <person name="Ivanova N."/>
            <person name="Kyrpides N."/>
            <person name="Mikhailova N."/>
            <person name="Palaniappan K."/>
            <person name="Pillay M."/>
            <person name="Reddy T.B.K."/>
            <person name="Shapiro N."/>
            <person name="Stamatis D."/>
            <person name="Varghese N."/>
            <person name="Woyke T."/>
            <person name="Boden R."/>
            <person name="Freyermuth S.K."/>
            <person name="Kerfeld C.A."/>
        </authorList>
    </citation>
    <scope>NUCLEOTIDE SEQUENCE [LARGE SCALE GENOMIC DNA]</scope>
    <source>
        <strain evidence="2 3">JR-2</strain>
    </source>
</reference>
<feature type="transmembrane region" description="Helical" evidence="1">
    <location>
        <begin position="44"/>
        <end position="60"/>
    </location>
</feature>
<gene>
    <name evidence="2" type="ORF">EPV75_06035</name>
</gene>